<name>A0A6P1PY36_9GAMM</name>
<gene>
    <name evidence="1" type="ORF">C7M51_01793</name>
</gene>
<dbReference type="Proteomes" id="UP000464053">
    <property type="component" value="Chromosome"/>
</dbReference>
<proteinExistence type="predicted"/>
<evidence type="ECO:0000313" key="1">
    <source>
        <dbReference type="EMBL" id="QHM71506.1"/>
    </source>
</evidence>
<keyword evidence="2" id="KW-1185">Reference proteome</keyword>
<accession>A0A6P1PY36</accession>
<organism evidence="1 2">
    <name type="scientific">Mixta intestinalis</name>
    <dbReference type="NCBI Taxonomy" id="1615494"/>
    <lineage>
        <taxon>Bacteria</taxon>
        <taxon>Pseudomonadati</taxon>
        <taxon>Pseudomonadota</taxon>
        <taxon>Gammaproteobacteria</taxon>
        <taxon>Enterobacterales</taxon>
        <taxon>Erwiniaceae</taxon>
        <taxon>Mixta</taxon>
    </lineage>
</organism>
<reference evidence="1 2" key="1">
    <citation type="submission" date="2018-03" db="EMBL/GenBank/DDBJ databases">
        <title>Pantoea intestinalis SRCM103226 isolated form the mealworm.</title>
        <authorList>
            <person name="Jeong D.-Y."/>
            <person name="Kim J.W."/>
        </authorList>
    </citation>
    <scope>NUCLEOTIDE SEQUENCE [LARGE SCALE GENOMIC DNA]</scope>
    <source>
        <strain evidence="1 2">SRCM103226</strain>
    </source>
</reference>
<dbReference type="KEGG" id="mint:C7M51_01793"/>
<dbReference type="AlphaFoldDB" id="A0A6P1PY36"/>
<protein>
    <submittedName>
        <fullName evidence="1">Uncharacterized protein</fullName>
    </submittedName>
</protein>
<dbReference type="EMBL" id="CP028271">
    <property type="protein sequence ID" value="QHM71506.1"/>
    <property type="molecule type" value="Genomic_DNA"/>
</dbReference>
<evidence type="ECO:0000313" key="2">
    <source>
        <dbReference type="Proteomes" id="UP000464053"/>
    </source>
</evidence>
<sequence length="116" mass="12925">MRSGAEFAKPDHNWLDRCFSLMTLGGGMSSIKLTVRRLYKLQGERMVNTHATARIYVGETLIATEEITGMTESSVSKYLHHHAGKGPVRVEWDCEGIADMAVSEIEVCPCCQHDEP</sequence>